<gene>
    <name evidence="5" type="ORF">A2160_00530</name>
</gene>
<dbReference type="InterPro" id="IPR008144">
    <property type="entry name" value="Guanylate_kin-like_dom"/>
</dbReference>
<keyword evidence="3" id="KW-0418">Kinase</keyword>
<comment type="caution">
    <text evidence="5">The sequence shown here is derived from an EMBL/GenBank/DDBJ whole genome shotgun (WGS) entry which is preliminary data.</text>
</comment>
<keyword evidence="2" id="KW-0808">Transferase</keyword>
<organism evidence="5 6">
    <name type="scientific">Candidatus Beckwithbacteria bacterium RBG_13_42_9</name>
    <dbReference type="NCBI Taxonomy" id="1797457"/>
    <lineage>
        <taxon>Bacteria</taxon>
        <taxon>Candidatus Beckwithiibacteriota</taxon>
    </lineage>
</organism>
<dbReference type="Pfam" id="PF00625">
    <property type="entry name" value="Guanylate_kin"/>
    <property type="match status" value="1"/>
</dbReference>
<dbReference type="GO" id="GO:0005829">
    <property type="term" value="C:cytosol"/>
    <property type="evidence" value="ECO:0007669"/>
    <property type="project" value="TreeGrafter"/>
</dbReference>
<dbReference type="SUPFAM" id="SSF52540">
    <property type="entry name" value="P-loop containing nucleoside triphosphate hydrolases"/>
    <property type="match status" value="1"/>
</dbReference>
<evidence type="ECO:0000313" key="5">
    <source>
        <dbReference type="EMBL" id="OGD62034.1"/>
    </source>
</evidence>
<evidence type="ECO:0000256" key="2">
    <source>
        <dbReference type="ARBA" id="ARBA00022679"/>
    </source>
</evidence>
<evidence type="ECO:0000256" key="3">
    <source>
        <dbReference type="ARBA" id="ARBA00022777"/>
    </source>
</evidence>
<dbReference type="Proteomes" id="UP000177006">
    <property type="component" value="Unassembled WGS sequence"/>
</dbReference>
<evidence type="ECO:0000259" key="4">
    <source>
        <dbReference type="PROSITE" id="PS50052"/>
    </source>
</evidence>
<accession>A0A1F5E428</accession>
<dbReference type="InterPro" id="IPR027417">
    <property type="entry name" value="P-loop_NTPase"/>
</dbReference>
<dbReference type="AlphaFoldDB" id="A0A1F5E428"/>
<dbReference type="STRING" id="1797457.A2160_00530"/>
<dbReference type="PANTHER" id="PTHR23117">
    <property type="entry name" value="GUANYLATE KINASE-RELATED"/>
    <property type="match status" value="1"/>
</dbReference>
<proteinExistence type="inferred from homology"/>
<name>A0A1F5E428_9BACT</name>
<protein>
    <recommendedName>
        <fullName evidence="4">Guanylate kinase-like domain-containing protein</fullName>
    </recommendedName>
</protein>
<dbReference type="PANTHER" id="PTHR23117:SF13">
    <property type="entry name" value="GUANYLATE KINASE"/>
    <property type="match status" value="1"/>
</dbReference>
<dbReference type="GO" id="GO:0004385">
    <property type="term" value="F:GMP kinase activity"/>
    <property type="evidence" value="ECO:0007669"/>
    <property type="project" value="TreeGrafter"/>
</dbReference>
<dbReference type="PROSITE" id="PS50052">
    <property type="entry name" value="GUANYLATE_KINASE_2"/>
    <property type="match status" value="1"/>
</dbReference>
<reference evidence="5 6" key="1">
    <citation type="journal article" date="2016" name="Nat. Commun.">
        <title>Thousands of microbial genomes shed light on interconnected biogeochemical processes in an aquifer system.</title>
        <authorList>
            <person name="Anantharaman K."/>
            <person name="Brown C.T."/>
            <person name="Hug L.A."/>
            <person name="Sharon I."/>
            <person name="Castelle C.J."/>
            <person name="Probst A.J."/>
            <person name="Thomas B.C."/>
            <person name="Singh A."/>
            <person name="Wilkins M.J."/>
            <person name="Karaoz U."/>
            <person name="Brodie E.L."/>
            <person name="Williams K.H."/>
            <person name="Hubbard S.S."/>
            <person name="Banfield J.F."/>
        </authorList>
    </citation>
    <scope>NUCLEOTIDE SEQUENCE [LARGE SCALE GENOMIC DNA]</scope>
</reference>
<dbReference type="EMBL" id="MEZK01000027">
    <property type="protein sequence ID" value="OGD62034.1"/>
    <property type="molecule type" value="Genomic_DNA"/>
</dbReference>
<evidence type="ECO:0000256" key="1">
    <source>
        <dbReference type="ARBA" id="ARBA00005790"/>
    </source>
</evidence>
<sequence>MTNLERDISNRHIEELGGLVRDKLLAENPILRPDQLAFINRRYGTFHPFRHAYRLWSSSARLNELMRHYFQHPKVLFLFTGPSATGKDTLIAEMKKWAPNCFYKIVTGTSRAPRDGEEHGVDYFFYNGIEALLAAEGQGELLEVSKQAKDRLYALPKQSLIAALARPEPVIYTHVEMSAWGAVGRFIDELYKDHPEAKPCIVMGFVMLETTAREYFEKWLPEHRADHESRAIRAGWELQHAPAAAHFLLTNVVDPTGVSLELEAKTMINTMTCLFPPGTSFPSFVFPPISPGIWSINDTLAFQNHQVR</sequence>
<comment type="similarity">
    <text evidence="1">Belongs to the guanylate kinase family.</text>
</comment>
<dbReference type="Gene3D" id="3.40.50.300">
    <property type="entry name" value="P-loop containing nucleotide triphosphate hydrolases"/>
    <property type="match status" value="1"/>
</dbReference>
<evidence type="ECO:0000313" key="6">
    <source>
        <dbReference type="Proteomes" id="UP000177006"/>
    </source>
</evidence>
<dbReference type="InterPro" id="IPR008145">
    <property type="entry name" value="GK/Ca_channel_bsu"/>
</dbReference>
<feature type="domain" description="Guanylate kinase-like" evidence="4">
    <location>
        <begin position="74"/>
        <end position="172"/>
    </location>
</feature>